<evidence type="ECO:0000313" key="3">
    <source>
        <dbReference type="Proteomes" id="UP001432128"/>
    </source>
</evidence>
<dbReference type="KEGG" id="whr:OG579_09050"/>
<name>A0AAU4K758_9NOCA</name>
<dbReference type="SUPFAM" id="SSF54593">
    <property type="entry name" value="Glyoxalase/Bleomycin resistance protein/Dihydroxybiphenyl dioxygenase"/>
    <property type="match status" value="1"/>
</dbReference>
<reference evidence="2 3" key="1">
    <citation type="submission" date="2022-10" db="EMBL/GenBank/DDBJ databases">
        <title>The complete genomes of actinobacterial strains from the NBC collection.</title>
        <authorList>
            <person name="Joergensen T.S."/>
            <person name="Alvarez Arevalo M."/>
            <person name="Sterndorff E.B."/>
            <person name="Faurdal D."/>
            <person name="Vuksanovic O."/>
            <person name="Mourched A.-S."/>
            <person name="Charusanti P."/>
            <person name="Shaw S."/>
            <person name="Blin K."/>
            <person name="Weber T."/>
        </authorList>
    </citation>
    <scope>NUCLEOTIDE SEQUENCE [LARGE SCALE GENOMIC DNA]</scope>
    <source>
        <strain evidence="2 3">NBC_00319</strain>
    </source>
</reference>
<dbReference type="InterPro" id="IPR037523">
    <property type="entry name" value="VOC_core"/>
</dbReference>
<feature type="domain" description="VOC" evidence="1">
    <location>
        <begin position="8"/>
        <end position="122"/>
    </location>
</feature>
<evidence type="ECO:0000259" key="1">
    <source>
        <dbReference type="PROSITE" id="PS51819"/>
    </source>
</evidence>
<dbReference type="Proteomes" id="UP001432128">
    <property type="component" value="Chromosome"/>
</dbReference>
<dbReference type="InterPro" id="IPR004360">
    <property type="entry name" value="Glyas_Fos-R_dOase_dom"/>
</dbReference>
<evidence type="ECO:0000313" key="2">
    <source>
        <dbReference type="EMBL" id="WUM21891.1"/>
    </source>
</evidence>
<dbReference type="EMBL" id="CP108021">
    <property type="protein sequence ID" value="WUM21891.1"/>
    <property type="molecule type" value="Genomic_DNA"/>
</dbReference>
<dbReference type="Pfam" id="PF00903">
    <property type="entry name" value="Glyoxalase"/>
    <property type="match status" value="1"/>
</dbReference>
<proteinExistence type="predicted"/>
<dbReference type="PANTHER" id="PTHR39175">
    <property type="entry name" value="FAMILY PROTEIN, PUTATIVE (AFU_ORTHOLOGUE AFUA_3G15060)-RELATED"/>
    <property type="match status" value="1"/>
</dbReference>
<dbReference type="Gene3D" id="3.10.180.10">
    <property type="entry name" value="2,3-Dihydroxybiphenyl 1,2-Dioxygenase, domain 1"/>
    <property type="match status" value="1"/>
</dbReference>
<protein>
    <submittedName>
        <fullName evidence="2">VOC family protein</fullName>
    </submittedName>
</protein>
<sequence>MTSQAFASLHHVQLAMPAGAEDAATAFYAGVLGMQPIIKPPELAGRGGVWFRSGAVELHLGVDADFVAAQKAHPGILVDDLDGLSRLLADSGYPVTLDDAFPGFRRFYASDPFGNRLEFLQPLQ</sequence>
<dbReference type="InterPro" id="IPR029068">
    <property type="entry name" value="Glyas_Bleomycin-R_OHBP_Dase"/>
</dbReference>
<gene>
    <name evidence="2" type="ORF">OG579_09050</name>
</gene>
<dbReference type="PANTHER" id="PTHR39175:SF1">
    <property type="entry name" value="FAMILY PROTEIN, PUTATIVE (AFU_ORTHOLOGUE AFUA_3G15060)-RELATED"/>
    <property type="match status" value="1"/>
</dbReference>
<dbReference type="PROSITE" id="PS51819">
    <property type="entry name" value="VOC"/>
    <property type="match status" value="1"/>
</dbReference>
<dbReference type="AlphaFoldDB" id="A0AAU4K758"/>
<dbReference type="RefSeq" id="WP_328858863.1">
    <property type="nucleotide sequence ID" value="NZ_CP108021.1"/>
</dbReference>
<keyword evidence="3" id="KW-1185">Reference proteome</keyword>
<organism evidence="2 3">
    <name type="scientific">Williamsia herbipolensis</name>
    <dbReference type="NCBI Taxonomy" id="1603258"/>
    <lineage>
        <taxon>Bacteria</taxon>
        <taxon>Bacillati</taxon>
        <taxon>Actinomycetota</taxon>
        <taxon>Actinomycetes</taxon>
        <taxon>Mycobacteriales</taxon>
        <taxon>Nocardiaceae</taxon>
        <taxon>Williamsia</taxon>
    </lineage>
</organism>
<accession>A0AAU4K758</accession>